<dbReference type="Pfam" id="PF12094">
    <property type="entry name" value="DUF3570"/>
    <property type="match status" value="1"/>
</dbReference>
<dbReference type="AlphaFoldDB" id="A0A1Y6CXI2"/>
<evidence type="ECO:0000313" key="1">
    <source>
        <dbReference type="EMBL" id="SMF95057.1"/>
    </source>
</evidence>
<sequence>MASAEVAVAATKAGSSRLAAFTAAALALPGMVPKTQAEGLNPEIDTAFSRYEESDGRMRVDVYQAVATSPLGDRWSVKANGVKDVVTGASPVANALSRGQLAQIRSRASIHDVRDEVDLGASYAFDQGTLSVDVGRSSENDYTSDFFNLDGRWDINDKLTTLAAGFGFASDQVWAVTNVGKNQHQRVPGVGGDKSTFQSLLGITQVLDKNSLLQANLTYTHGEGYLADPYKYALVVDPGPAVVCDPEYAYTLSCYTLDSRPSNRDQFNLLLRYVRDFPELNAAALHFDYRFYADTWDISAHTFEAAWHQPVYEGWVLVPHVRYYSQSAAEFYQPYFQTARSDGHYSTDYRMADFGAVGGGAQLHKEFLDRLRVAAAVDFYKREQGMGMQRGPGTALDNFTYSVFTVSLNLKF</sequence>
<dbReference type="SUPFAM" id="SSF56935">
    <property type="entry name" value="Porins"/>
    <property type="match status" value="1"/>
</dbReference>
<accession>A0A1Y6CXI2</accession>
<dbReference type="EMBL" id="FXAM01000001">
    <property type="protein sequence ID" value="SMF95057.1"/>
    <property type="molecule type" value="Genomic_DNA"/>
</dbReference>
<gene>
    <name evidence="1" type="ORF">SAMN02949497_2401</name>
</gene>
<dbReference type="InterPro" id="IPR021953">
    <property type="entry name" value="DUF3570"/>
</dbReference>
<dbReference type="OrthoDB" id="5450709at2"/>
<reference evidence="1 2" key="1">
    <citation type="submission" date="2016-12" db="EMBL/GenBank/DDBJ databases">
        <authorList>
            <person name="Song W.-J."/>
            <person name="Kurnit D.M."/>
        </authorList>
    </citation>
    <scope>NUCLEOTIDE SEQUENCE [LARGE SCALE GENOMIC DNA]</scope>
    <source>
        <strain evidence="1 2">175</strain>
    </source>
</reference>
<keyword evidence="2" id="KW-1185">Reference proteome</keyword>
<organism evidence="1 2">
    <name type="scientific">Methylomagnum ishizawai</name>
    <dbReference type="NCBI Taxonomy" id="1760988"/>
    <lineage>
        <taxon>Bacteria</taxon>
        <taxon>Pseudomonadati</taxon>
        <taxon>Pseudomonadota</taxon>
        <taxon>Gammaproteobacteria</taxon>
        <taxon>Methylococcales</taxon>
        <taxon>Methylococcaceae</taxon>
        <taxon>Methylomagnum</taxon>
    </lineage>
</organism>
<evidence type="ECO:0008006" key="3">
    <source>
        <dbReference type="Google" id="ProtNLM"/>
    </source>
</evidence>
<dbReference type="Proteomes" id="UP000192923">
    <property type="component" value="Unassembled WGS sequence"/>
</dbReference>
<name>A0A1Y6CXI2_9GAMM</name>
<proteinExistence type="predicted"/>
<evidence type="ECO:0000313" key="2">
    <source>
        <dbReference type="Proteomes" id="UP000192923"/>
    </source>
</evidence>
<dbReference type="STRING" id="1760988.SAMN02949497_2401"/>
<protein>
    <recommendedName>
        <fullName evidence="3">DUF3570 domain-containing protein</fullName>
    </recommendedName>
</protein>